<dbReference type="InParanoid" id="Q2LUX8"/>
<dbReference type="AlphaFoldDB" id="Q2LUX8"/>
<protein>
    <submittedName>
        <fullName evidence="1">Hypothetical exported protein</fullName>
    </submittedName>
</protein>
<dbReference type="RefSeq" id="WP_011417912.1">
    <property type="nucleotide sequence ID" value="NC_007759.1"/>
</dbReference>
<dbReference type="HOGENOM" id="CLU_811158_0_0_7"/>
<sequence length="342" mass="36705">MISSLKKCIIVSLMLAGILTFLLPARALCAGSVPLNKGAIAIMTRFDESGKGSPEPSFLNLQYGGSADTNAARKTLRAMAKASPDSKASYWAKLGTRFSVQKGSGGETYGRARITLYGLSYSGTVNTPKASAGKVTLKMTISSIQSKAMAELTLLNASGNGTSPKIYEKEKADGSADIHVTAGDTILVELELVASAGSGFQKSPAEVDFYSGKKKVSFEGIRVEILDTDPPLPIATPLPGQVLFYDNPRCLNVKPESCLILNKGEQVDDLTQRSRSQDSAETWNDRIACLKIGSDVNRVTVYQNANFKGRSRSFTRTVSNPHGVWSLHGNGWDRDISSIVIE</sequence>
<evidence type="ECO:0000313" key="1">
    <source>
        <dbReference type="EMBL" id="ABC77891.1"/>
    </source>
</evidence>
<dbReference type="EMBL" id="CP000252">
    <property type="protein sequence ID" value="ABC77891.1"/>
    <property type="molecule type" value="Genomic_DNA"/>
</dbReference>
<gene>
    <name evidence="1" type="ORF">SYN_00472</name>
</gene>
<evidence type="ECO:0000313" key="2">
    <source>
        <dbReference type="Proteomes" id="UP000001933"/>
    </source>
</evidence>
<accession>Q2LUX8</accession>
<name>Q2LUX8_SYNAS</name>
<dbReference type="Proteomes" id="UP000001933">
    <property type="component" value="Chromosome"/>
</dbReference>
<keyword evidence="2" id="KW-1185">Reference proteome</keyword>
<dbReference type="Gene3D" id="2.60.20.10">
    <property type="entry name" value="Crystallins"/>
    <property type="match status" value="1"/>
</dbReference>
<organism evidence="1 2">
    <name type="scientific">Syntrophus aciditrophicus (strain SB)</name>
    <dbReference type="NCBI Taxonomy" id="56780"/>
    <lineage>
        <taxon>Bacteria</taxon>
        <taxon>Pseudomonadati</taxon>
        <taxon>Thermodesulfobacteriota</taxon>
        <taxon>Syntrophia</taxon>
        <taxon>Syntrophales</taxon>
        <taxon>Syntrophaceae</taxon>
        <taxon>Syntrophus</taxon>
    </lineage>
</organism>
<dbReference type="OrthoDB" id="954626at2"/>
<reference evidence="1 2" key="1">
    <citation type="journal article" date="2007" name="Proc. Natl. Acad. Sci. U.S.A.">
        <title>The genome of Syntrophus aciditrophicus: life at the thermodynamic limit of microbial growth.</title>
        <authorList>
            <person name="McInerney M.J."/>
            <person name="Rohlin L."/>
            <person name="Mouttaki H."/>
            <person name="Kim U."/>
            <person name="Krupp R.S."/>
            <person name="Rios-Hernandez L."/>
            <person name="Sieber J."/>
            <person name="Struchtemeyer C.G."/>
            <person name="Bhattacharyya A."/>
            <person name="Campbell J.W."/>
            <person name="Gunsalus R.P."/>
        </authorList>
    </citation>
    <scope>NUCLEOTIDE SEQUENCE [LARGE SCALE GENOMIC DNA]</scope>
    <source>
        <strain evidence="1 2">SB</strain>
    </source>
</reference>
<proteinExistence type="predicted"/>
<dbReference type="KEGG" id="sat:SYN_00472"/>